<evidence type="ECO:0000313" key="1">
    <source>
        <dbReference type="EMBL" id="KIQ56600.1"/>
    </source>
</evidence>
<dbReference type="AlphaFoldDB" id="A0A0D0MMG7"/>
<comment type="caution">
    <text evidence="1">The sequence shown here is derived from an EMBL/GenBank/DDBJ whole genome shotgun (WGS) entry which is preliminary data.</text>
</comment>
<reference evidence="1 2" key="1">
    <citation type="submission" date="2015-01" db="EMBL/GenBank/DDBJ databases">
        <title>Draft Genome Sequence of the Biocontrol and Plant Growth-Promoting Rhizobacteria (PGPR) Pseudomonas fluorescens UM270.</title>
        <authorList>
            <person name="Hernandez-Salmeron J.E."/>
            <person name="Santoyo G."/>
            <person name="Moreno-Hagelsieb G."/>
            <person name="Hernandez-Leon R."/>
        </authorList>
    </citation>
    <scope>NUCLEOTIDE SEQUENCE [LARGE SCALE GENOMIC DNA]</scope>
    <source>
        <strain evidence="1 2">UM270</strain>
    </source>
</reference>
<sequence length="74" mass="8338">MIRRQQRRLANTHDTQPLCQRLFPMAHNRQLGLAVDFVDQFVVLVEALHAGALQRGQAAEAVQRVIVVAAQDLH</sequence>
<name>A0A0D0MMG7_PSEFL</name>
<accession>A0A0D0MMG7</accession>
<protein>
    <submittedName>
        <fullName evidence="1">Uncharacterized protein</fullName>
    </submittedName>
</protein>
<dbReference type="EMBL" id="JXNZ01000367">
    <property type="protein sequence ID" value="KIQ56600.1"/>
    <property type="molecule type" value="Genomic_DNA"/>
</dbReference>
<dbReference type="Proteomes" id="UP000032101">
    <property type="component" value="Unassembled WGS sequence"/>
</dbReference>
<proteinExistence type="predicted"/>
<gene>
    <name evidence="1" type="ORF">RL74_25195</name>
</gene>
<evidence type="ECO:0000313" key="2">
    <source>
        <dbReference type="Proteomes" id="UP000032101"/>
    </source>
</evidence>
<organism evidence="1 2">
    <name type="scientific">Pseudomonas fluorescens</name>
    <dbReference type="NCBI Taxonomy" id="294"/>
    <lineage>
        <taxon>Bacteria</taxon>
        <taxon>Pseudomonadati</taxon>
        <taxon>Pseudomonadota</taxon>
        <taxon>Gammaproteobacteria</taxon>
        <taxon>Pseudomonadales</taxon>
        <taxon>Pseudomonadaceae</taxon>
        <taxon>Pseudomonas</taxon>
    </lineage>
</organism>